<gene>
    <name evidence="1" type="ORF">METZ01_LOCUS23361</name>
</gene>
<name>A0A381PWU4_9ZZZZ</name>
<evidence type="ECO:0000313" key="1">
    <source>
        <dbReference type="EMBL" id="SUZ70507.1"/>
    </source>
</evidence>
<dbReference type="EMBL" id="UINC01001094">
    <property type="protein sequence ID" value="SUZ70507.1"/>
    <property type="molecule type" value="Genomic_DNA"/>
</dbReference>
<proteinExistence type="predicted"/>
<accession>A0A381PWU4</accession>
<reference evidence="1" key="1">
    <citation type="submission" date="2018-05" db="EMBL/GenBank/DDBJ databases">
        <authorList>
            <person name="Lanie J.A."/>
            <person name="Ng W.-L."/>
            <person name="Kazmierczak K.M."/>
            <person name="Andrzejewski T.M."/>
            <person name="Davidsen T.M."/>
            <person name="Wayne K.J."/>
            <person name="Tettelin H."/>
            <person name="Glass J.I."/>
            <person name="Rusch D."/>
            <person name="Podicherti R."/>
            <person name="Tsui H.-C.T."/>
            <person name="Winkler M.E."/>
        </authorList>
    </citation>
    <scope>NUCLEOTIDE SEQUENCE</scope>
</reference>
<organism evidence="1">
    <name type="scientific">marine metagenome</name>
    <dbReference type="NCBI Taxonomy" id="408172"/>
    <lineage>
        <taxon>unclassified sequences</taxon>
        <taxon>metagenomes</taxon>
        <taxon>ecological metagenomes</taxon>
    </lineage>
</organism>
<sequence length="60" mass="6915">MLKIIRIKVYEVRIKLFYTIGYKPKNGLAERKGFEPSIPISQNTRFPSARLKPLGHLSSL</sequence>
<protein>
    <submittedName>
        <fullName evidence="1">Uncharacterized protein</fullName>
    </submittedName>
</protein>
<dbReference type="AlphaFoldDB" id="A0A381PWU4"/>